<evidence type="ECO:0000256" key="4">
    <source>
        <dbReference type="SAM" id="Phobius"/>
    </source>
</evidence>
<keyword evidence="4" id="KW-0472">Membrane</keyword>
<dbReference type="OrthoDB" id="5801519at2"/>
<keyword evidence="4" id="KW-1133">Transmembrane helix</keyword>
<evidence type="ECO:0000256" key="3">
    <source>
        <dbReference type="SAM" id="MobiDB-lite"/>
    </source>
</evidence>
<feature type="DNA-binding region" description="OmpR/PhoB-type" evidence="2">
    <location>
        <begin position="36"/>
        <end position="141"/>
    </location>
</feature>
<sequence length="308" mass="35177">MRGTIFYTLITTTMKLFTGNRGMPLVGVNEVNMLDDISYKINDLILFTPATSALSFVKQPDIEPILISNITKRLLLLLLTHQGEVVSRNLLFQKVWDNYGLISSDSNLNQCVSKLRRLIKSMGLDEEFITTAPKMGFMLRSEIQIEAEKCEQDENNSQQEPSITERTHSPPVQPIETLFVQKKISGRRKKWLLLASITLAVVILIATLSIYYLSISREIYIGKVGECKTFIADNSLYSPITEDARNNILEFLKAKEVRCKPDDYILVNRSNRVNSYISDISRIFVVKCKILRENKIEICESITNERSL</sequence>
<dbReference type="Gene3D" id="1.10.10.10">
    <property type="entry name" value="Winged helix-like DNA-binding domain superfamily/Winged helix DNA-binding domain"/>
    <property type="match status" value="1"/>
</dbReference>
<protein>
    <submittedName>
        <fullName evidence="6">DNA-binding winged helix-turn-helix (WHTH) domain-containing protein</fullName>
    </submittedName>
</protein>
<dbReference type="RefSeq" id="WP_081329535.1">
    <property type="nucleotide sequence ID" value="NZ_OZ061315.1"/>
</dbReference>
<proteinExistence type="predicted"/>
<evidence type="ECO:0000256" key="2">
    <source>
        <dbReference type="PROSITE-ProRule" id="PRU01091"/>
    </source>
</evidence>
<feature type="region of interest" description="Disordered" evidence="3">
    <location>
        <begin position="150"/>
        <end position="170"/>
    </location>
</feature>
<accession>A0A1C6YXB4</accession>
<dbReference type="InterPro" id="IPR001867">
    <property type="entry name" value="OmpR/PhoB-type_DNA-bd"/>
</dbReference>
<reference evidence="6 7" key="1">
    <citation type="submission" date="2016-09" db="EMBL/GenBank/DDBJ databases">
        <authorList>
            <person name="Capua I."/>
            <person name="De Benedictis P."/>
            <person name="Joannis T."/>
            <person name="Lombin L.H."/>
            <person name="Cattoli G."/>
        </authorList>
    </citation>
    <scope>NUCLEOTIDE SEQUENCE [LARGE SCALE GENOMIC DNA]</scope>
    <source>
        <strain evidence="6 7">GB001</strain>
    </source>
</reference>
<keyword evidence="1 2" id="KW-0238">DNA-binding</keyword>
<keyword evidence="4" id="KW-0812">Transmembrane</keyword>
<gene>
    <name evidence="6" type="ORF">BN1044_00795</name>
</gene>
<organism evidence="6 7">
    <name type="scientific">Hafnia alvei</name>
    <dbReference type="NCBI Taxonomy" id="569"/>
    <lineage>
        <taxon>Bacteria</taxon>
        <taxon>Pseudomonadati</taxon>
        <taxon>Pseudomonadota</taxon>
        <taxon>Gammaproteobacteria</taxon>
        <taxon>Enterobacterales</taxon>
        <taxon>Hafniaceae</taxon>
        <taxon>Hafnia</taxon>
    </lineage>
</organism>
<dbReference type="GO" id="GO:0006355">
    <property type="term" value="P:regulation of DNA-templated transcription"/>
    <property type="evidence" value="ECO:0007669"/>
    <property type="project" value="InterPro"/>
</dbReference>
<evidence type="ECO:0000313" key="6">
    <source>
        <dbReference type="EMBL" id="SCM51335.1"/>
    </source>
</evidence>
<dbReference type="InterPro" id="IPR016032">
    <property type="entry name" value="Sig_transdc_resp-reg_C-effctor"/>
</dbReference>
<dbReference type="Pfam" id="PF00486">
    <property type="entry name" value="Trans_reg_C"/>
    <property type="match status" value="1"/>
</dbReference>
<dbReference type="STRING" id="569.A6V27_03120"/>
<dbReference type="GO" id="GO:0000160">
    <property type="term" value="P:phosphorelay signal transduction system"/>
    <property type="evidence" value="ECO:0007669"/>
    <property type="project" value="InterPro"/>
</dbReference>
<feature type="transmembrane region" description="Helical" evidence="4">
    <location>
        <begin position="191"/>
        <end position="213"/>
    </location>
</feature>
<dbReference type="SUPFAM" id="SSF46894">
    <property type="entry name" value="C-terminal effector domain of the bipartite response regulators"/>
    <property type="match status" value="1"/>
</dbReference>
<dbReference type="SMART" id="SM00862">
    <property type="entry name" value="Trans_reg_C"/>
    <property type="match status" value="1"/>
</dbReference>
<dbReference type="Proteomes" id="UP000094844">
    <property type="component" value="Unassembled WGS sequence"/>
</dbReference>
<dbReference type="InterPro" id="IPR036388">
    <property type="entry name" value="WH-like_DNA-bd_sf"/>
</dbReference>
<evidence type="ECO:0000256" key="1">
    <source>
        <dbReference type="ARBA" id="ARBA00023125"/>
    </source>
</evidence>
<dbReference type="GO" id="GO:0003677">
    <property type="term" value="F:DNA binding"/>
    <property type="evidence" value="ECO:0007669"/>
    <property type="project" value="UniProtKB-UniRule"/>
</dbReference>
<feature type="domain" description="OmpR/PhoB-type" evidence="5">
    <location>
        <begin position="36"/>
        <end position="141"/>
    </location>
</feature>
<dbReference type="EMBL" id="FMIQ01000009">
    <property type="protein sequence ID" value="SCM51335.1"/>
    <property type="molecule type" value="Genomic_DNA"/>
</dbReference>
<evidence type="ECO:0000259" key="5">
    <source>
        <dbReference type="PROSITE" id="PS51755"/>
    </source>
</evidence>
<dbReference type="PROSITE" id="PS51755">
    <property type="entry name" value="OMPR_PHOB"/>
    <property type="match status" value="1"/>
</dbReference>
<evidence type="ECO:0000313" key="7">
    <source>
        <dbReference type="Proteomes" id="UP000094844"/>
    </source>
</evidence>
<dbReference type="AlphaFoldDB" id="A0A1C6YXB4"/>
<name>A0A1C6YXB4_HAFAL</name>